<sequence>MKELQFQQILQDTWSNSRDMYAPLRVEDFTFEPTIAGESTADVVFTLQWRGRTLSFMGELKSSATPRSMMQAMERTQYPGGGESPETLPALLLPYLSPGIVEQLERADVSAFDLNGNFFIQSPDFVAIRVDRPNAYPTSRDIKKIYTYNSSIVGRFLLRKNRTFEQVNEIYESIQELGGGISLSTLSKVLKGLADDILIEKEFGAIRVLQAQELMQNLIDGYRPPRVREEWKLKLPDDISAQRKIFNMALGEEGWMWSGESSAPAYVATTSPALGKVFTPKHLSTNNPLQEFESQRFYNVILQQTDDAYVYFDRRDKLASPIESCLALSQLDKRERQIAGQIKYSILERFDDRF</sequence>
<organism evidence="1 2">
    <name type="scientific">Lujinxingia litoralis</name>
    <dbReference type="NCBI Taxonomy" id="2211119"/>
    <lineage>
        <taxon>Bacteria</taxon>
        <taxon>Deltaproteobacteria</taxon>
        <taxon>Bradymonadales</taxon>
        <taxon>Lujinxingiaceae</taxon>
        <taxon>Lujinxingia</taxon>
    </lineage>
</organism>
<name>A0A328C6K6_9DELT</name>
<reference evidence="1 2" key="1">
    <citation type="submission" date="2018-05" db="EMBL/GenBank/DDBJ databases">
        <title>Lujinxingia marina gen. nov. sp. nov., a new facultative anaerobic member of the class Deltaproteobacteria, and proposal of Lujinxingaceae fam. nov.</title>
        <authorList>
            <person name="Li C.-M."/>
        </authorList>
    </citation>
    <scope>NUCLEOTIDE SEQUENCE [LARGE SCALE GENOMIC DNA]</scope>
    <source>
        <strain evidence="1 2">B210</strain>
    </source>
</reference>
<protein>
    <submittedName>
        <fullName evidence="1">Uncharacterized protein</fullName>
    </submittedName>
</protein>
<dbReference type="RefSeq" id="WP_111730987.1">
    <property type="nucleotide sequence ID" value="NZ_QHKO01000009.1"/>
</dbReference>
<evidence type="ECO:0000313" key="1">
    <source>
        <dbReference type="EMBL" id="RAL20621.1"/>
    </source>
</evidence>
<accession>A0A328C6K6</accession>
<keyword evidence="2" id="KW-1185">Reference proteome</keyword>
<dbReference type="EMBL" id="QHKO01000009">
    <property type="protein sequence ID" value="RAL20621.1"/>
    <property type="molecule type" value="Genomic_DNA"/>
</dbReference>
<gene>
    <name evidence="1" type="ORF">DL240_16450</name>
</gene>
<proteinExistence type="predicted"/>
<dbReference type="AlphaFoldDB" id="A0A328C6K6"/>
<comment type="caution">
    <text evidence="1">The sequence shown here is derived from an EMBL/GenBank/DDBJ whole genome shotgun (WGS) entry which is preliminary data.</text>
</comment>
<dbReference type="OrthoDB" id="276386at2"/>
<evidence type="ECO:0000313" key="2">
    <source>
        <dbReference type="Proteomes" id="UP000249169"/>
    </source>
</evidence>
<dbReference type="Proteomes" id="UP000249169">
    <property type="component" value="Unassembled WGS sequence"/>
</dbReference>